<evidence type="ECO:0000259" key="7">
    <source>
        <dbReference type="PROSITE" id="PS50190"/>
    </source>
</evidence>
<feature type="compositionally biased region" description="Low complexity" evidence="6">
    <location>
        <begin position="201"/>
        <end position="212"/>
    </location>
</feature>
<dbReference type="InterPro" id="IPR023394">
    <property type="entry name" value="Sec7_C_sf"/>
</dbReference>
<dbReference type="InterPro" id="IPR000904">
    <property type="entry name" value="Sec7_dom"/>
</dbReference>
<dbReference type="SUPFAM" id="SSF48425">
    <property type="entry name" value="Sec7 domain"/>
    <property type="match status" value="1"/>
</dbReference>
<dbReference type="Gene3D" id="1.10.1000.11">
    <property type="entry name" value="Arf Nucleotide-binding Site Opener,domain 2"/>
    <property type="match status" value="1"/>
</dbReference>
<dbReference type="CDD" id="cd13318">
    <property type="entry name" value="PH_IQSEC"/>
    <property type="match status" value="1"/>
</dbReference>
<dbReference type="FunFam" id="1.10.220.20:FF:000001">
    <property type="entry name" value="IQ motif and SEC7 domain-containing protein 1"/>
    <property type="match status" value="1"/>
</dbReference>
<evidence type="ECO:0000256" key="2">
    <source>
        <dbReference type="ARBA" id="ARBA00006248"/>
    </source>
</evidence>
<dbReference type="SUPFAM" id="SSF50729">
    <property type="entry name" value="PH domain-like"/>
    <property type="match status" value="1"/>
</dbReference>
<dbReference type="CDD" id="cd00171">
    <property type="entry name" value="Sec7"/>
    <property type="match status" value="1"/>
</dbReference>
<dbReference type="OrthoDB" id="430364at2759"/>
<dbReference type="GO" id="GO:0030036">
    <property type="term" value="P:actin cytoskeleton organization"/>
    <property type="evidence" value="ECO:0007669"/>
    <property type="project" value="TreeGrafter"/>
</dbReference>
<dbReference type="Pfam" id="PF16453">
    <property type="entry name" value="IQ_SEC7_PH"/>
    <property type="match status" value="1"/>
</dbReference>
<feature type="region of interest" description="Disordered" evidence="6">
    <location>
        <begin position="1"/>
        <end position="40"/>
    </location>
</feature>
<feature type="region of interest" description="Disordered" evidence="6">
    <location>
        <begin position="159"/>
        <end position="227"/>
    </location>
</feature>
<dbReference type="CTD" id="40327"/>
<keyword evidence="4" id="KW-0597">Phosphoprotein</keyword>
<keyword evidence="5" id="KW-0175">Coiled coil</keyword>
<dbReference type="Gene3D" id="1.10.220.20">
    <property type="match status" value="1"/>
</dbReference>
<feature type="region of interest" description="Disordered" evidence="6">
    <location>
        <begin position="719"/>
        <end position="738"/>
    </location>
</feature>
<keyword evidence="8" id="KW-1185">Reference proteome</keyword>
<comment type="similarity">
    <text evidence="2">Belongs to the BRAG family.</text>
</comment>
<dbReference type="InterPro" id="IPR033742">
    <property type="entry name" value="IQSEC_PH"/>
</dbReference>
<comment type="subcellular location">
    <subcellularLocation>
        <location evidence="1">Cytoplasm</location>
    </subcellularLocation>
</comment>
<dbReference type="GeneID" id="108667186"/>
<sequence length="780" mass="87451">MTKKFRAITATAKAQERRLSRRFQGDAGSRSAAATAVHYGDPEQFIRSEFDELNKNLSASVYGEGRGSQRPARSVSMRDSGRRNADSSVDETDNVQFHDQSVESSCIGNNIVKVSSNEAISNEAGTNLTVSVTNSSISSQDSGLPANAALDDSNASPKELKYFSSEDSGFGSHEGRGSSGLGARRPNKCGKKLPPEVPRRSSSIKSSESGHSADSYMGSPLSPNPRFHWPSPASSCFTPPPYAPQQERSRSVERTIMRRCPENGSLSSVQSSGSDSSLSQSASDRATPLSSHDLPDTLGDLHMPTSPVWKRKNHMSTSELILDDKRLSNISENSEDSCQSHSSDRLTYSQTAPSHNARYAPHHPAQLPKMPEVLRKRQYRVGLNLFNKKPERGITYLISRYFLENSPLAVAKFLLTRKGLSKQMIGEYLGNLQNSFNMAVLEMFSQEIDLSGMQVDVALRKYQTYFRLPGEAQKIERLMQVFAQRYCQCNPDIVAKLRDSETIFVLAFAIIMLNTDLHTASMKQEKRMKVEDFIKNLRGVDDGYDIEREMLEGMYHRIKAQEYRTGHDHVTQVMKVQQTMVEKRPNLALPHRRLVCYCRLYEVPDSSKKERAGLHQREVFLFNDLLVVTKIFSKKKNSVTYSFRQSFPLAGLTVLNKETPHYQYLIEIKQRVDNKLLIAFNARNEHDRTKFCEDLKESIFEMDEMENLRIEGELEKSKASLRASRPTSTAENRDSGVADMEVISTGSDKSTLNTEVVNGTGTLKRTALSNSLIDMHEAGL</sequence>
<dbReference type="Gene3D" id="2.30.29.30">
    <property type="entry name" value="Pleckstrin-homology domain (PH domain)/Phosphotyrosine-binding domain (PTB)"/>
    <property type="match status" value="1"/>
</dbReference>
<feature type="domain" description="SEC7" evidence="7">
    <location>
        <begin position="375"/>
        <end position="561"/>
    </location>
</feature>
<dbReference type="InterPro" id="IPR035999">
    <property type="entry name" value="Sec7_dom_sf"/>
</dbReference>
<gene>
    <name evidence="9" type="primary">LOC108667186</name>
</gene>
<accession>A0A8B7N741</accession>
<reference evidence="9" key="1">
    <citation type="submission" date="2025-08" db="UniProtKB">
        <authorList>
            <consortium name="RefSeq"/>
        </authorList>
    </citation>
    <scope>IDENTIFICATION</scope>
    <source>
        <tissue evidence="9">Whole organism</tissue>
    </source>
</reference>
<dbReference type="RefSeq" id="XP_018009666.1">
    <property type="nucleotide sequence ID" value="XM_018154177.1"/>
</dbReference>
<dbReference type="InterPro" id="IPR011993">
    <property type="entry name" value="PH-like_dom_sf"/>
</dbReference>
<feature type="region of interest" description="Disordered" evidence="6">
    <location>
        <begin position="261"/>
        <end position="312"/>
    </location>
</feature>
<dbReference type="Pfam" id="PF01369">
    <property type="entry name" value="Sec7"/>
    <property type="match status" value="1"/>
</dbReference>
<dbReference type="PROSITE" id="PS50190">
    <property type="entry name" value="SEC7"/>
    <property type="match status" value="1"/>
</dbReference>
<keyword evidence="3" id="KW-0963">Cytoplasm</keyword>
<proteinExistence type="inferred from homology"/>
<name>A0A8B7N741_HYAAZ</name>
<evidence type="ECO:0000256" key="5">
    <source>
        <dbReference type="ARBA" id="ARBA00023054"/>
    </source>
</evidence>
<dbReference type="GO" id="GO:0005085">
    <property type="term" value="F:guanyl-nucleotide exchange factor activity"/>
    <property type="evidence" value="ECO:0007669"/>
    <property type="project" value="InterPro"/>
</dbReference>
<protein>
    <submittedName>
        <fullName evidence="9">IQ motif and SEC7 domain-containing protein 1 isoform X1</fullName>
    </submittedName>
</protein>
<dbReference type="PANTHER" id="PTHR10663">
    <property type="entry name" value="GUANYL-NUCLEOTIDE EXCHANGE FACTOR"/>
    <property type="match status" value="1"/>
</dbReference>
<evidence type="ECO:0000256" key="1">
    <source>
        <dbReference type="ARBA" id="ARBA00004496"/>
    </source>
</evidence>
<dbReference type="FunFam" id="1.10.1000.11:FF:000009">
    <property type="entry name" value="IQ motif and SEC7 domain-containing protein"/>
    <property type="match status" value="1"/>
</dbReference>
<evidence type="ECO:0000256" key="4">
    <source>
        <dbReference type="ARBA" id="ARBA00022553"/>
    </source>
</evidence>
<dbReference type="GO" id="GO:0032012">
    <property type="term" value="P:regulation of ARF protein signal transduction"/>
    <property type="evidence" value="ECO:0007669"/>
    <property type="project" value="InterPro"/>
</dbReference>
<dbReference type="GO" id="GO:0005737">
    <property type="term" value="C:cytoplasm"/>
    <property type="evidence" value="ECO:0007669"/>
    <property type="project" value="UniProtKB-SubCell"/>
</dbReference>
<dbReference type="Proteomes" id="UP000694843">
    <property type="component" value="Unplaced"/>
</dbReference>
<feature type="compositionally biased region" description="Low complexity" evidence="6">
    <location>
        <begin position="264"/>
        <end position="284"/>
    </location>
</feature>
<evidence type="ECO:0000256" key="6">
    <source>
        <dbReference type="SAM" id="MobiDB-lite"/>
    </source>
</evidence>
<feature type="region of interest" description="Disordered" evidence="6">
    <location>
        <begin position="61"/>
        <end position="101"/>
    </location>
</feature>
<dbReference type="PANTHER" id="PTHR10663:SF342">
    <property type="entry name" value="FI21420P1"/>
    <property type="match status" value="1"/>
</dbReference>
<dbReference type="AlphaFoldDB" id="A0A8B7N741"/>
<dbReference type="SMART" id="SM00222">
    <property type="entry name" value="Sec7"/>
    <property type="match status" value="1"/>
</dbReference>
<evidence type="ECO:0000313" key="8">
    <source>
        <dbReference type="Proteomes" id="UP000694843"/>
    </source>
</evidence>
<dbReference type="KEGG" id="hazt:108667186"/>
<evidence type="ECO:0000313" key="9">
    <source>
        <dbReference type="RefSeq" id="XP_018009666.1"/>
    </source>
</evidence>
<organism evidence="8 9">
    <name type="scientific">Hyalella azteca</name>
    <name type="common">Amphipod</name>
    <dbReference type="NCBI Taxonomy" id="294128"/>
    <lineage>
        <taxon>Eukaryota</taxon>
        <taxon>Metazoa</taxon>
        <taxon>Ecdysozoa</taxon>
        <taxon>Arthropoda</taxon>
        <taxon>Crustacea</taxon>
        <taxon>Multicrustacea</taxon>
        <taxon>Malacostraca</taxon>
        <taxon>Eumalacostraca</taxon>
        <taxon>Peracarida</taxon>
        <taxon>Amphipoda</taxon>
        <taxon>Senticaudata</taxon>
        <taxon>Talitrida</taxon>
        <taxon>Talitroidea</taxon>
        <taxon>Hyalellidae</taxon>
        <taxon>Hyalella</taxon>
    </lineage>
</organism>
<evidence type="ECO:0000256" key="3">
    <source>
        <dbReference type="ARBA" id="ARBA00022490"/>
    </source>
</evidence>